<feature type="domain" description="HTH araC/xylS-type" evidence="5">
    <location>
        <begin position="150"/>
        <end position="248"/>
    </location>
</feature>
<protein>
    <submittedName>
        <fullName evidence="7">Helix-turn-helix domain-containing protein</fullName>
    </submittedName>
</protein>
<evidence type="ECO:0000256" key="1">
    <source>
        <dbReference type="ARBA" id="ARBA00023015"/>
    </source>
</evidence>
<evidence type="ECO:0000256" key="2">
    <source>
        <dbReference type="ARBA" id="ARBA00023125"/>
    </source>
</evidence>
<comment type="caution">
    <text evidence="7">The sequence shown here is derived from an EMBL/GenBank/DDBJ whole genome shotgun (WGS) entry which is preliminary data.</text>
</comment>
<dbReference type="Pfam" id="PF00072">
    <property type="entry name" value="Response_reg"/>
    <property type="match status" value="1"/>
</dbReference>
<dbReference type="Gene3D" id="3.40.50.2300">
    <property type="match status" value="1"/>
</dbReference>
<dbReference type="PANTHER" id="PTHR43280:SF2">
    <property type="entry name" value="HTH-TYPE TRANSCRIPTIONAL REGULATOR EXSA"/>
    <property type="match status" value="1"/>
</dbReference>
<evidence type="ECO:0000259" key="6">
    <source>
        <dbReference type="PROSITE" id="PS50110"/>
    </source>
</evidence>
<reference evidence="7" key="1">
    <citation type="submission" date="2024-05" db="EMBL/GenBank/DDBJ databases">
        <title>Alkalihalobacillus sp. strain MEB203 novel alkaliphilic bacterium from Lonar Lake, India.</title>
        <authorList>
            <person name="Joshi A."/>
            <person name="Thite S."/>
            <person name="Mengade P."/>
        </authorList>
    </citation>
    <scope>NUCLEOTIDE SEQUENCE</scope>
    <source>
        <strain evidence="7">MEB 203</strain>
    </source>
</reference>
<evidence type="ECO:0000313" key="7">
    <source>
        <dbReference type="EMBL" id="MDE5415440.1"/>
    </source>
</evidence>
<dbReference type="SUPFAM" id="SSF46689">
    <property type="entry name" value="Homeodomain-like"/>
    <property type="match status" value="2"/>
</dbReference>
<evidence type="ECO:0000256" key="4">
    <source>
        <dbReference type="PROSITE-ProRule" id="PRU00169"/>
    </source>
</evidence>
<feature type="modified residue" description="4-aspartylphosphate" evidence="4">
    <location>
        <position position="54"/>
    </location>
</feature>
<dbReference type="Pfam" id="PF12833">
    <property type="entry name" value="HTH_18"/>
    <property type="match status" value="1"/>
</dbReference>
<dbReference type="PROSITE" id="PS00041">
    <property type="entry name" value="HTH_ARAC_FAMILY_1"/>
    <property type="match status" value="1"/>
</dbReference>
<name>A0ABT5VJJ5_9BACI</name>
<dbReference type="SMART" id="SM00342">
    <property type="entry name" value="HTH_ARAC"/>
    <property type="match status" value="1"/>
</dbReference>
<keyword evidence="4" id="KW-0597">Phosphoprotein</keyword>
<dbReference type="InterPro" id="IPR018062">
    <property type="entry name" value="HTH_AraC-typ_CS"/>
</dbReference>
<dbReference type="PROSITE" id="PS01124">
    <property type="entry name" value="HTH_ARAC_FAMILY_2"/>
    <property type="match status" value="1"/>
</dbReference>
<keyword evidence="3" id="KW-0804">Transcription</keyword>
<dbReference type="Gene3D" id="1.10.10.60">
    <property type="entry name" value="Homeodomain-like"/>
    <property type="match status" value="2"/>
</dbReference>
<dbReference type="InterPro" id="IPR020449">
    <property type="entry name" value="Tscrpt_reg_AraC-type_HTH"/>
</dbReference>
<dbReference type="InterPro" id="IPR001789">
    <property type="entry name" value="Sig_transdc_resp-reg_receiver"/>
</dbReference>
<dbReference type="Proteomes" id="UP001148125">
    <property type="component" value="Unassembled WGS sequence"/>
</dbReference>
<evidence type="ECO:0000256" key="3">
    <source>
        <dbReference type="ARBA" id="ARBA00023163"/>
    </source>
</evidence>
<evidence type="ECO:0000259" key="5">
    <source>
        <dbReference type="PROSITE" id="PS01124"/>
    </source>
</evidence>
<dbReference type="InterPro" id="IPR018060">
    <property type="entry name" value="HTH_AraC"/>
</dbReference>
<evidence type="ECO:0000313" key="8">
    <source>
        <dbReference type="Proteomes" id="UP001148125"/>
    </source>
</evidence>
<keyword evidence="2" id="KW-0238">DNA-binding</keyword>
<keyword evidence="1" id="KW-0805">Transcription regulation</keyword>
<dbReference type="PANTHER" id="PTHR43280">
    <property type="entry name" value="ARAC-FAMILY TRANSCRIPTIONAL REGULATOR"/>
    <property type="match status" value="1"/>
</dbReference>
<organism evidence="7 8">
    <name type="scientific">Alkalihalobacterium chitinilyticum</name>
    <dbReference type="NCBI Taxonomy" id="2980103"/>
    <lineage>
        <taxon>Bacteria</taxon>
        <taxon>Bacillati</taxon>
        <taxon>Bacillota</taxon>
        <taxon>Bacilli</taxon>
        <taxon>Bacillales</taxon>
        <taxon>Bacillaceae</taxon>
        <taxon>Alkalihalobacterium</taxon>
    </lineage>
</organism>
<dbReference type="SUPFAM" id="SSF52172">
    <property type="entry name" value="CheY-like"/>
    <property type="match status" value="1"/>
</dbReference>
<dbReference type="InterPro" id="IPR011006">
    <property type="entry name" value="CheY-like_superfamily"/>
</dbReference>
<gene>
    <name evidence="7" type="ORF">N7Z68_18930</name>
</gene>
<dbReference type="SMART" id="SM00448">
    <property type="entry name" value="REC"/>
    <property type="match status" value="1"/>
</dbReference>
<accession>A0ABT5VJJ5</accession>
<feature type="domain" description="Response regulatory" evidence="6">
    <location>
        <begin position="2"/>
        <end position="119"/>
    </location>
</feature>
<keyword evidence="8" id="KW-1185">Reference proteome</keyword>
<dbReference type="RefSeq" id="WP_275120043.1">
    <property type="nucleotide sequence ID" value="NZ_JAOTPO010000016.1"/>
</dbReference>
<dbReference type="InterPro" id="IPR009057">
    <property type="entry name" value="Homeodomain-like_sf"/>
</dbReference>
<dbReference type="EMBL" id="JAOTPO010000016">
    <property type="protein sequence ID" value="MDE5415440.1"/>
    <property type="molecule type" value="Genomic_DNA"/>
</dbReference>
<dbReference type="PROSITE" id="PS50110">
    <property type="entry name" value="RESPONSE_REGULATORY"/>
    <property type="match status" value="1"/>
</dbReference>
<dbReference type="PRINTS" id="PR00032">
    <property type="entry name" value="HTHARAC"/>
</dbReference>
<sequence>MADIIVVDDTGSKQMIKSNLEETPYHYFSIQSAETAAEAMQILRQHKPSLLFLDVSLPDEDGIGFGKKVLEMYPHLPIVVLTHLEMFDTVQRCINAGFAGYLLKPVVKSELMSTFSRILSQDAVRSNEHIFQKRSSANDTFETDLANPIETAKKFIQLYYYESITLKEVSNLVYLSPSHFSRLFKEETGYNYVEYLMRYRVDRSKNQLKTTLLPIEVIACNHGFSSATYFSTTFKKLEGITPSEYRNLFTKLNAQ</sequence>
<proteinExistence type="predicted"/>